<dbReference type="SUPFAM" id="SSF50494">
    <property type="entry name" value="Trypsin-like serine proteases"/>
    <property type="match status" value="1"/>
</dbReference>
<dbReference type="InterPro" id="IPR051333">
    <property type="entry name" value="CLIP_Serine_Protease"/>
</dbReference>
<dbReference type="SMART" id="SM00020">
    <property type="entry name" value="Tryp_SPc"/>
    <property type="match status" value="1"/>
</dbReference>
<accession>A0A9P0HD76</accession>
<keyword evidence="3" id="KW-1185">Reference proteome</keyword>
<dbReference type="Proteomes" id="UP001152798">
    <property type="component" value="Chromosome 4"/>
</dbReference>
<gene>
    <name evidence="2" type="ORF">NEZAVI_LOCUS9479</name>
</gene>
<dbReference type="PROSITE" id="PS50240">
    <property type="entry name" value="TRYPSIN_DOM"/>
    <property type="match status" value="1"/>
</dbReference>
<dbReference type="GO" id="GO:0006508">
    <property type="term" value="P:proteolysis"/>
    <property type="evidence" value="ECO:0007669"/>
    <property type="project" value="InterPro"/>
</dbReference>
<protein>
    <recommendedName>
        <fullName evidence="1">Peptidase S1 domain-containing protein</fullName>
    </recommendedName>
</protein>
<name>A0A9P0HD76_NEZVI</name>
<dbReference type="PANTHER" id="PTHR24260">
    <property type="match status" value="1"/>
</dbReference>
<reference evidence="2" key="1">
    <citation type="submission" date="2022-01" db="EMBL/GenBank/DDBJ databases">
        <authorList>
            <person name="King R."/>
        </authorList>
    </citation>
    <scope>NUCLEOTIDE SEQUENCE</scope>
</reference>
<dbReference type="OrthoDB" id="8440449at2759"/>
<dbReference type="EMBL" id="OV725080">
    <property type="protein sequence ID" value="CAH1400183.1"/>
    <property type="molecule type" value="Genomic_DNA"/>
</dbReference>
<dbReference type="Gene3D" id="2.40.10.10">
    <property type="entry name" value="Trypsin-like serine proteases"/>
    <property type="match status" value="1"/>
</dbReference>
<dbReference type="InterPro" id="IPR001254">
    <property type="entry name" value="Trypsin_dom"/>
</dbReference>
<feature type="domain" description="Peptidase S1" evidence="1">
    <location>
        <begin position="26"/>
        <end position="265"/>
    </location>
</feature>
<proteinExistence type="predicted"/>
<dbReference type="PANTHER" id="PTHR24260:SF136">
    <property type="entry name" value="GH08193P-RELATED"/>
    <property type="match status" value="1"/>
</dbReference>
<sequence>MLIIQDKTKMKPYYVIYLLAVCSLAIADSTSCSCGHSLKKHDGQEDFPFVVRVVNTITNKTMCTAAILTDSHLVTSVHCSRFIGKQPVYAVAGEGSENVQTLKISRNHQEHAIYNPDNSLNDIAILFLESPLKFSETVIPICVPDGRTGGGVYKLLNQNVKLIGWDLESSSLKTVDAKVSPANPCRKVFPKYIPNVLFPTQMCTFQEKGACIQNMGSPVVYLDPKINKYVLVGIVSYGKLECNSKFPTVETDVSVYLRWIEYVVKRPLCHIA</sequence>
<dbReference type="GO" id="GO:0004252">
    <property type="term" value="F:serine-type endopeptidase activity"/>
    <property type="evidence" value="ECO:0007669"/>
    <property type="project" value="InterPro"/>
</dbReference>
<dbReference type="Pfam" id="PF00089">
    <property type="entry name" value="Trypsin"/>
    <property type="match status" value="1"/>
</dbReference>
<organism evidence="2 3">
    <name type="scientific">Nezara viridula</name>
    <name type="common">Southern green stink bug</name>
    <name type="synonym">Cimex viridulus</name>
    <dbReference type="NCBI Taxonomy" id="85310"/>
    <lineage>
        <taxon>Eukaryota</taxon>
        <taxon>Metazoa</taxon>
        <taxon>Ecdysozoa</taxon>
        <taxon>Arthropoda</taxon>
        <taxon>Hexapoda</taxon>
        <taxon>Insecta</taxon>
        <taxon>Pterygota</taxon>
        <taxon>Neoptera</taxon>
        <taxon>Paraneoptera</taxon>
        <taxon>Hemiptera</taxon>
        <taxon>Heteroptera</taxon>
        <taxon>Panheteroptera</taxon>
        <taxon>Pentatomomorpha</taxon>
        <taxon>Pentatomoidea</taxon>
        <taxon>Pentatomidae</taxon>
        <taxon>Pentatominae</taxon>
        <taxon>Nezara</taxon>
    </lineage>
</organism>
<evidence type="ECO:0000259" key="1">
    <source>
        <dbReference type="PROSITE" id="PS50240"/>
    </source>
</evidence>
<dbReference type="AlphaFoldDB" id="A0A9P0HD76"/>
<evidence type="ECO:0000313" key="2">
    <source>
        <dbReference type="EMBL" id="CAH1400183.1"/>
    </source>
</evidence>
<dbReference type="InterPro" id="IPR043504">
    <property type="entry name" value="Peptidase_S1_PA_chymotrypsin"/>
</dbReference>
<dbReference type="InterPro" id="IPR009003">
    <property type="entry name" value="Peptidase_S1_PA"/>
</dbReference>
<evidence type="ECO:0000313" key="3">
    <source>
        <dbReference type="Proteomes" id="UP001152798"/>
    </source>
</evidence>